<accession>A0ABP9F308</accession>
<feature type="region of interest" description="Disordered" evidence="1">
    <location>
        <begin position="35"/>
        <end position="55"/>
    </location>
</feature>
<reference evidence="3" key="1">
    <citation type="journal article" date="2019" name="Int. J. Syst. Evol. Microbiol.">
        <title>The Global Catalogue of Microorganisms (GCM) 10K type strain sequencing project: providing services to taxonomists for standard genome sequencing and annotation.</title>
        <authorList>
            <consortium name="The Broad Institute Genomics Platform"/>
            <consortium name="The Broad Institute Genome Sequencing Center for Infectious Disease"/>
            <person name="Wu L."/>
            <person name="Ma J."/>
        </authorList>
    </citation>
    <scope>NUCLEOTIDE SEQUENCE [LARGE SCALE GENOMIC DNA]</scope>
    <source>
        <strain evidence="3">JCM 17983</strain>
    </source>
</reference>
<keyword evidence="3" id="KW-1185">Reference proteome</keyword>
<protein>
    <submittedName>
        <fullName evidence="2">Uncharacterized protein</fullName>
    </submittedName>
</protein>
<feature type="compositionally biased region" description="Pro residues" evidence="1">
    <location>
        <begin position="38"/>
        <end position="47"/>
    </location>
</feature>
<gene>
    <name evidence="2" type="ORF">GCM10023203_51930</name>
</gene>
<evidence type="ECO:0000256" key="1">
    <source>
        <dbReference type="SAM" id="MobiDB-lite"/>
    </source>
</evidence>
<dbReference type="RefSeq" id="WP_274233279.1">
    <property type="nucleotide sequence ID" value="NZ_BAABHQ010000021.1"/>
</dbReference>
<evidence type="ECO:0000313" key="2">
    <source>
        <dbReference type="EMBL" id="GAA4891754.1"/>
    </source>
</evidence>
<organism evidence="2 3">
    <name type="scientific">Actinomycetospora straminea</name>
    <dbReference type="NCBI Taxonomy" id="663607"/>
    <lineage>
        <taxon>Bacteria</taxon>
        <taxon>Bacillati</taxon>
        <taxon>Actinomycetota</taxon>
        <taxon>Actinomycetes</taxon>
        <taxon>Pseudonocardiales</taxon>
        <taxon>Pseudonocardiaceae</taxon>
        <taxon>Actinomycetospora</taxon>
    </lineage>
</organism>
<dbReference type="Proteomes" id="UP001500457">
    <property type="component" value="Unassembled WGS sequence"/>
</dbReference>
<feature type="region of interest" description="Disordered" evidence="1">
    <location>
        <begin position="1"/>
        <end position="20"/>
    </location>
</feature>
<name>A0ABP9F308_9PSEU</name>
<comment type="caution">
    <text evidence="2">The sequence shown here is derived from an EMBL/GenBank/DDBJ whole genome shotgun (WGS) entry which is preliminary data.</text>
</comment>
<dbReference type="EMBL" id="BAABHQ010000021">
    <property type="protein sequence ID" value="GAA4891754.1"/>
    <property type="molecule type" value="Genomic_DNA"/>
</dbReference>
<evidence type="ECO:0000313" key="3">
    <source>
        <dbReference type="Proteomes" id="UP001500457"/>
    </source>
</evidence>
<proteinExistence type="predicted"/>
<feature type="compositionally biased region" description="Low complexity" evidence="1">
    <location>
        <begin position="1"/>
        <end position="13"/>
    </location>
</feature>
<sequence>MTVEAPTRPVTTVPQPPHVHDRTCFWDVLACRWAGPAHPAPPAPQVPAPRRSPED</sequence>